<evidence type="ECO:0000313" key="3">
    <source>
        <dbReference type="Proteomes" id="UP001165565"/>
    </source>
</evidence>
<dbReference type="Gene3D" id="3.30.1540.10">
    <property type="entry name" value="formyl-coa transferase, domain 3"/>
    <property type="match status" value="1"/>
</dbReference>
<gene>
    <name evidence="2" type="ORF">NEE01_18290</name>
</gene>
<organism evidence="2 3">
    <name type="scientific">Sphingomonas lycopersici</name>
    <dbReference type="NCBI Taxonomy" id="2951807"/>
    <lineage>
        <taxon>Bacteria</taxon>
        <taxon>Pseudomonadati</taxon>
        <taxon>Pseudomonadota</taxon>
        <taxon>Alphaproteobacteria</taxon>
        <taxon>Sphingomonadales</taxon>
        <taxon>Sphingomonadaceae</taxon>
        <taxon>Sphingomonas</taxon>
    </lineage>
</organism>
<dbReference type="EMBL" id="JANFAV010000015">
    <property type="protein sequence ID" value="MCW6536731.1"/>
    <property type="molecule type" value="Genomic_DNA"/>
</dbReference>
<dbReference type="InterPro" id="IPR050483">
    <property type="entry name" value="CoA-transferase_III_domain"/>
</dbReference>
<evidence type="ECO:0000313" key="2">
    <source>
        <dbReference type="EMBL" id="MCW6536731.1"/>
    </source>
</evidence>
<comment type="caution">
    <text evidence="2">The sequence shown here is derived from an EMBL/GenBank/DDBJ whole genome shotgun (WGS) entry which is preliminary data.</text>
</comment>
<dbReference type="Pfam" id="PF02515">
    <property type="entry name" value="CoA_transf_3"/>
    <property type="match status" value="1"/>
</dbReference>
<dbReference type="GO" id="GO:0008410">
    <property type="term" value="F:CoA-transferase activity"/>
    <property type="evidence" value="ECO:0007669"/>
    <property type="project" value="TreeGrafter"/>
</dbReference>
<dbReference type="Gene3D" id="3.40.50.10540">
    <property type="entry name" value="Crotonobetainyl-coa:carnitine coa-transferase, domain 1"/>
    <property type="match status" value="1"/>
</dbReference>
<dbReference type="AlphaFoldDB" id="A0AA41ZCP5"/>
<dbReference type="SUPFAM" id="SSF89796">
    <property type="entry name" value="CoA-transferase family III (CaiB/BaiF)"/>
    <property type="match status" value="1"/>
</dbReference>
<accession>A0AA41ZCP5</accession>
<name>A0AA41ZCP5_9SPHN</name>
<dbReference type="InterPro" id="IPR023606">
    <property type="entry name" value="CoA-Trfase_III_dom_1_sf"/>
</dbReference>
<dbReference type="Proteomes" id="UP001165565">
    <property type="component" value="Unassembled WGS sequence"/>
</dbReference>
<proteinExistence type="predicted"/>
<dbReference type="PANTHER" id="PTHR48207">
    <property type="entry name" value="SUCCINATE--HYDROXYMETHYLGLUTARATE COA-TRANSFERASE"/>
    <property type="match status" value="1"/>
</dbReference>
<keyword evidence="3" id="KW-1185">Reference proteome</keyword>
<sequence length="400" mass="42760">MIEISAVVLGPLAGQMLADLGAEVIKIEPPTGDVARDSWPRGKRDGALFVNNNRNKRAIALDLKHPDARPVISALIASSDVLLHNMRNSAAERLELGFEQVAAINPRIVYCAAIGFGQRGRYRDRPAFDDIIQAASGLAGLSASRGGDPQFLPTILADKVGALHAVYGVLAALVARANGRDGAIRIEVPMFEALASFVLNEHLAEATFAETGKPGYPRVLSPDRRPFRTADGWIAVLPYTGDQWRRFLEEVDRADICQSAWFVDSKSRQARIDDLYALVAEVLPGRSTADWIAALEACDVPCSKIALLDDLLADPHLADVDFFAPGPGYSDEIRRVLPQPVGFGAIEPLPDIAPRPIGCDTRAVLADCGIPGDEIEALLASGVAVAATDTVAATFQGDAI</sequence>
<dbReference type="InterPro" id="IPR044855">
    <property type="entry name" value="CoA-Trfase_III_dom3_sf"/>
</dbReference>
<protein>
    <submittedName>
        <fullName evidence="2">CoA transferase</fullName>
    </submittedName>
</protein>
<dbReference type="InterPro" id="IPR003673">
    <property type="entry name" value="CoA-Trfase_fam_III"/>
</dbReference>
<evidence type="ECO:0000256" key="1">
    <source>
        <dbReference type="ARBA" id="ARBA00022679"/>
    </source>
</evidence>
<keyword evidence="1 2" id="KW-0808">Transferase</keyword>
<reference evidence="2" key="1">
    <citation type="submission" date="2022-06" db="EMBL/GenBank/DDBJ databases">
        <title>Sphingomonas sp. nov. isolated from rhizosphere soil of tomato.</title>
        <authorList>
            <person name="Dong H."/>
            <person name="Gao R."/>
        </authorList>
    </citation>
    <scope>NUCLEOTIDE SEQUENCE</scope>
    <source>
        <strain evidence="2">MMSM24</strain>
    </source>
</reference>
<dbReference type="PANTHER" id="PTHR48207:SF4">
    <property type="entry name" value="BLL6097 PROTEIN"/>
    <property type="match status" value="1"/>
</dbReference>